<dbReference type="PANTHER" id="PTHR34409:SF1">
    <property type="entry name" value="MYB-LIKE DOMAIN-CONTAINING PROTEIN"/>
    <property type="match status" value="1"/>
</dbReference>
<keyword evidence="3" id="KW-1185">Reference proteome</keyword>
<feature type="non-terminal residue" evidence="2">
    <location>
        <position position="97"/>
    </location>
</feature>
<evidence type="ECO:0000313" key="2">
    <source>
        <dbReference type="EMBL" id="EGZ27537.1"/>
    </source>
</evidence>
<dbReference type="GeneID" id="20650369"/>
<organism evidence="2 3">
    <name type="scientific">Phytophthora sojae (strain P6497)</name>
    <name type="common">Soybean stem and root rot agent</name>
    <name type="synonym">Phytophthora megasperma f. sp. glycines</name>
    <dbReference type="NCBI Taxonomy" id="1094619"/>
    <lineage>
        <taxon>Eukaryota</taxon>
        <taxon>Sar</taxon>
        <taxon>Stramenopiles</taxon>
        <taxon>Oomycota</taxon>
        <taxon>Peronosporomycetes</taxon>
        <taxon>Peronosporales</taxon>
        <taxon>Peronosporaceae</taxon>
        <taxon>Phytophthora</taxon>
    </lineage>
</organism>
<name>G4YM07_PHYSP</name>
<evidence type="ECO:0000313" key="3">
    <source>
        <dbReference type="Proteomes" id="UP000002640"/>
    </source>
</evidence>
<dbReference type="InterPro" id="IPR049203">
    <property type="entry name" value="DUF6818"/>
</dbReference>
<reference evidence="2 3" key="1">
    <citation type="journal article" date="2006" name="Science">
        <title>Phytophthora genome sequences uncover evolutionary origins and mechanisms of pathogenesis.</title>
        <authorList>
            <person name="Tyler B.M."/>
            <person name="Tripathy S."/>
            <person name="Zhang X."/>
            <person name="Dehal P."/>
            <person name="Jiang R.H."/>
            <person name="Aerts A."/>
            <person name="Arredondo F.D."/>
            <person name="Baxter L."/>
            <person name="Bensasson D."/>
            <person name="Beynon J.L."/>
            <person name="Chapman J."/>
            <person name="Damasceno C.M."/>
            <person name="Dorrance A.E."/>
            <person name="Dou D."/>
            <person name="Dickerman A.W."/>
            <person name="Dubchak I.L."/>
            <person name="Garbelotto M."/>
            <person name="Gijzen M."/>
            <person name="Gordon S.G."/>
            <person name="Govers F."/>
            <person name="Grunwald N.J."/>
            <person name="Huang W."/>
            <person name="Ivors K.L."/>
            <person name="Jones R.W."/>
            <person name="Kamoun S."/>
            <person name="Krampis K."/>
            <person name="Lamour K.H."/>
            <person name="Lee M.K."/>
            <person name="McDonald W.H."/>
            <person name="Medina M."/>
            <person name="Meijer H.J."/>
            <person name="Nordberg E.K."/>
            <person name="Maclean D.J."/>
            <person name="Ospina-Giraldo M.D."/>
            <person name="Morris P.F."/>
            <person name="Phuntumart V."/>
            <person name="Putnam N.H."/>
            <person name="Rash S."/>
            <person name="Rose J.K."/>
            <person name="Sakihama Y."/>
            <person name="Salamov A.A."/>
            <person name="Savidor A."/>
            <person name="Scheuring C.F."/>
            <person name="Smith B.M."/>
            <person name="Sobral B.W."/>
            <person name="Terry A."/>
            <person name="Torto-Alalibo T.A."/>
            <person name="Win J."/>
            <person name="Xu Z."/>
            <person name="Zhang H."/>
            <person name="Grigoriev I.V."/>
            <person name="Rokhsar D.S."/>
            <person name="Boore J.L."/>
        </authorList>
    </citation>
    <scope>NUCLEOTIDE SEQUENCE [LARGE SCALE GENOMIC DNA]</scope>
    <source>
        <strain evidence="2 3">P6497</strain>
    </source>
</reference>
<dbReference type="Pfam" id="PF20681">
    <property type="entry name" value="DUF6818"/>
    <property type="match status" value="1"/>
</dbReference>
<dbReference type="RefSeq" id="XP_009514812.1">
    <property type="nucleotide sequence ID" value="XM_009516517.1"/>
</dbReference>
<sequence>IVGVIDLVEHMLPFGSEQWEIFAACYNAPIPSGHADRDGDSLGRKFKKLYKVPKPSGNGACPLHIERSKRLKRMIKSSIAVATLHLDSSTEENSEDE</sequence>
<dbReference type="KEGG" id="psoj:PHYSODRAFT_371590"/>
<dbReference type="AlphaFoldDB" id="G4YM07"/>
<accession>G4YM07</accession>
<feature type="domain" description="DUF6818" evidence="1">
    <location>
        <begin position="13"/>
        <end position="88"/>
    </location>
</feature>
<protein>
    <recommendedName>
        <fullName evidence="1">DUF6818 domain-containing protein</fullName>
    </recommendedName>
</protein>
<dbReference type="EMBL" id="JH159151">
    <property type="protein sequence ID" value="EGZ27537.1"/>
    <property type="molecule type" value="Genomic_DNA"/>
</dbReference>
<proteinExistence type="predicted"/>
<dbReference type="InParanoid" id="G4YM07"/>
<evidence type="ECO:0000259" key="1">
    <source>
        <dbReference type="Pfam" id="PF20681"/>
    </source>
</evidence>
<feature type="non-terminal residue" evidence="2">
    <location>
        <position position="1"/>
    </location>
</feature>
<dbReference type="Proteomes" id="UP000002640">
    <property type="component" value="Unassembled WGS sequence"/>
</dbReference>
<gene>
    <name evidence="2" type="ORF">PHYSODRAFT_371590</name>
</gene>
<dbReference type="PANTHER" id="PTHR34409">
    <property type="entry name" value="SET DOMAIN-CONTAINING PROTEIN"/>
    <property type="match status" value="1"/>
</dbReference>